<protein>
    <recommendedName>
        <fullName evidence="3">Toxin-antitoxin system protein</fullName>
    </recommendedName>
</protein>
<dbReference type="EMBL" id="MFLN01000040">
    <property type="protein sequence ID" value="OGG66618.1"/>
    <property type="molecule type" value="Genomic_DNA"/>
</dbReference>
<organism evidence="1 2">
    <name type="scientific">Candidatus Kaiserbacteria bacterium RIFCSPHIGHO2_02_FULL_59_21</name>
    <dbReference type="NCBI Taxonomy" id="1798500"/>
    <lineage>
        <taxon>Bacteria</taxon>
        <taxon>Candidatus Kaiseribacteriota</taxon>
    </lineage>
</organism>
<reference evidence="1 2" key="1">
    <citation type="journal article" date="2016" name="Nat. Commun.">
        <title>Thousands of microbial genomes shed light on interconnected biogeochemical processes in an aquifer system.</title>
        <authorList>
            <person name="Anantharaman K."/>
            <person name="Brown C.T."/>
            <person name="Hug L.A."/>
            <person name="Sharon I."/>
            <person name="Castelle C.J."/>
            <person name="Probst A.J."/>
            <person name="Thomas B.C."/>
            <person name="Singh A."/>
            <person name="Wilkins M.J."/>
            <person name="Karaoz U."/>
            <person name="Brodie E.L."/>
            <person name="Williams K.H."/>
            <person name="Hubbard S.S."/>
            <person name="Banfield J.F."/>
        </authorList>
    </citation>
    <scope>NUCLEOTIDE SEQUENCE [LARGE SCALE GENOMIC DNA]</scope>
</reference>
<dbReference type="InterPro" id="IPR003477">
    <property type="entry name" value="PemK-like"/>
</dbReference>
<accession>A0A1F6DYZ1</accession>
<dbReference type="Proteomes" id="UP000178572">
    <property type="component" value="Unassembled WGS sequence"/>
</dbReference>
<sequence length="130" mass="15271">MKKDFQKWHDKKEKIHTGRPYVFFQEREVWFCSLGANVGYEQDGSGDEFLRPVVIVKKFNTEICFAVPLTKGKKKEKPYYFTFSFRPRVQSTGILSQMRLIDAKRLRYKVGTISEKAFGVLKAKIRRLLA</sequence>
<dbReference type="SUPFAM" id="SSF50118">
    <property type="entry name" value="Cell growth inhibitor/plasmid maintenance toxic component"/>
    <property type="match status" value="1"/>
</dbReference>
<evidence type="ECO:0008006" key="3">
    <source>
        <dbReference type="Google" id="ProtNLM"/>
    </source>
</evidence>
<proteinExistence type="predicted"/>
<evidence type="ECO:0000313" key="1">
    <source>
        <dbReference type="EMBL" id="OGG66618.1"/>
    </source>
</evidence>
<dbReference type="STRING" id="1798500.A3C21_02930"/>
<name>A0A1F6DYZ1_9BACT</name>
<dbReference type="InterPro" id="IPR011067">
    <property type="entry name" value="Plasmid_toxin/cell-grow_inhib"/>
</dbReference>
<dbReference type="AlphaFoldDB" id="A0A1F6DYZ1"/>
<gene>
    <name evidence="1" type="ORF">A3C21_02930</name>
</gene>
<evidence type="ECO:0000313" key="2">
    <source>
        <dbReference type="Proteomes" id="UP000178572"/>
    </source>
</evidence>
<dbReference type="Pfam" id="PF02452">
    <property type="entry name" value="PemK_toxin"/>
    <property type="match status" value="1"/>
</dbReference>
<comment type="caution">
    <text evidence="1">The sequence shown here is derived from an EMBL/GenBank/DDBJ whole genome shotgun (WGS) entry which is preliminary data.</text>
</comment>
<dbReference type="GO" id="GO:0003677">
    <property type="term" value="F:DNA binding"/>
    <property type="evidence" value="ECO:0007669"/>
    <property type="project" value="InterPro"/>
</dbReference>
<dbReference type="Gene3D" id="2.30.30.110">
    <property type="match status" value="1"/>
</dbReference>